<evidence type="ECO:0000256" key="12">
    <source>
        <dbReference type="ARBA" id="ARBA00023136"/>
    </source>
</evidence>
<keyword evidence="6" id="KW-0679">Respiratory chain</keyword>
<evidence type="ECO:0000256" key="14">
    <source>
        <dbReference type="ARBA" id="ARBA00032688"/>
    </source>
</evidence>
<keyword evidence="7" id="KW-0812">Transmembrane</keyword>
<sequence>MGHGHDHGHGKLELPDYRQWKIEGTPLQDIQDKLAKKGLRDPWGRNEAWRYSGQYAKSPTFLGAITRGFKWGFAAFVVAVGVEYYLTAGEKTESHH</sequence>
<dbReference type="InterPro" id="IPR012576">
    <property type="entry name" value="NDUFB3"/>
</dbReference>
<dbReference type="GeneTree" id="ENSGT00390000010316"/>
<dbReference type="GO" id="GO:0022900">
    <property type="term" value="P:electron transport chain"/>
    <property type="evidence" value="ECO:0007669"/>
    <property type="project" value="InterPro"/>
</dbReference>
<name>A0A6I8NZR8_ORNAN</name>
<evidence type="ECO:0000256" key="6">
    <source>
        <dbReference type="ARBA" id="ARBA00022660"/>
    </source>
</evidence>
<dbReference type="GeneID" id="100089265"/>
<comment type="similarity">
    <text evidence="3">Belongs to the complex I NDUFB3 subunit family.</text>
</comment>
<dbReference type="Proteomes" id="UP000002279">
    <property type="component" value="Chromosome 7"/>
</dbReference>
<dbReference type="FunCoup" id="A0A6I8NZR8">
    <property type="interactions" value="469"/>
</dbReference>
<evidence type="ECO:0000256" key="3">
    <source>
        <dbReference type="ARBA" id="ARBA00005667"/>
    </source>
</evidence>
<dbReference type="Ensembl" id="ENSOANT00000072961.1">
    <property type="protein sequence ID" value="ENSOANP00000045789.1"/>
    <property type="gene ID" value="ENSOANG00000036170.1"/>
</dbReference>
<dbReference type="RefSeq" id="XP_028925633.1">
    <property type="nucleotide sequence ID" value="XM_029069800.2"/>
</dbReference>
<evidence type="ECO:0000256" key="8">
    <source>
        <dbReference type="ARBA" id="ARBA00022792"/>
    </source>
</evidence>
<keyword evidence="12" id="KW-0472">Membrane</keyword>
<evidence type="ECO:0000256" key="13">
    <source>
        <dbReference type="ARBA" id="ARBA00030217"/>
    </source>
</evidence>
<evidence type="ECO:0000256" key="7">
    <source>
        <dbReference type="ARBA" id="ARBA00022692"/>
    </source>
</evidence>
<accession>A0A6I8NZR8</accession>
<dbReference type="Bgee" id="ENSOANG00000036170">
    <property type="expression patterns" value="Expressed in heart and 7 other cell types or tissues"/>
</dbReference>
<keyword evidence="5" id="KW-0813">Transport</keyword>
<dbReference type="Pfam" id="PF08122">
    <property type="entry name" value="NDUF_B12"/>
    <property type="match status" value="1"/>
</dbReference>
<evidence type="ECO:0000256" key="9">
    <source>
        <dbReference type="ARBA" id="ARBA00022982"/>
    </source>
</evidence>
<evidence type="ECO:0000313" key="15">
    <source>
        <dbReference type="Ensembl" id="ENSOANP00000045789.1"/>
    </source>
</evidence>
<dbReference type="PANTHER" id="PTHR15082">
    <property type="entry name" value="NADH-UBIQUINONE OXIDOREDUCTASE B12 SUBUNIT"/>
    <property type="match status" value="1"/>
</dbReference>
<proteinExistence type="inferred from homology"/>
<keyword evidence="10" id="KW-1133">Transmembrane helix</keyword>
<reference evidence="15" key="2">
    <citation type="submission" date="2025-08" db="UniProtKB">
        <authorList>
            <consortium name="Ensembl"/>
        </authorList>
    </citation>
    <scope>IDENTIFICATION</scope>
    <source>
        <strain evidence="15">Glennie</strain>
    </source>
</reference>
<keyword evidence="11" id="KW-0496">Mitochondrion</keyword>
<keyword evidence="9" id="KW-0249">Electron transport</keyword>
<keyword evidence="8" id="KW-0999">Mitochondrion inner membrane</keyword>
<evidence type="ECO:0000256" key="1">
    <source>
        <dbReference type="ARBA" id="ARBA00003195"/>
    </source>
</evidence>
<evidence type="ECO:0000256" key="4">
    <source>
        <dbReference type="ARBA" id="ARBA00018680"/>
    </source>
</evidence>
<dbReference type="CTD" id="4709"/>
<evidence type="ECO:0000256" key="5">
    <source>
        <dbReference type="ARBA" id="ARBA00022448"/>
    </source>
</evidence>
<dbReference type="KEGG" id="oaa:100089265"/>
<comment type="function">
    <text evidence="1">Accessory subunit of the mitochondrial membrane respiratory chain NADH dehydrogenase (Complex I), that is believed not to be involved in catalysis. Complex I functions in the transfer of electrons from NADH to the respiratory chain. The immediate electron acceptor for the enzyme is believed to be ubiquinone.</text>
</comment>
<comment type="subcellular location">
    <subcellularLocation>
        <location evidence="2">Mitochondrion inner membrane</location>
        <topology evidence="2">Single-pass membrane protein</topology>
        <orientation evidence="2">Matrix side</orientation>
    </subcellularLocation>
</comment>
<dbReference type="InParanoid" id="A0A6I8NZR8"/>
<dbReference type="PANTHER" id="PTHR15082:SF2">
    <property type="entry name" value="NADH DEHYDROGENASE [UBIQUINONE] 1 BETA SUBCOMPLEX SUBUNIT 3"/>
    <property type="match status" value="1"/>
</dbReference>
<dbReference type="GO" id="GO:0045271">
    <property type="term" value="C:respiratory chain complex I"/>
    <property type="evidence" value="ECO:0000318"/>
    <property type="project" value="GO_Central"/>
</dbReference>
<evidence type="ECO:0000256" key="10">
    <source>
        <dbReference type="ARBA" id="ARBA00022989"/>
    </source>
</evidence>
<dbReference type="AlphaFoldDB" id="A0A6I8NZR8"/>
<reference evidence="15 16" key="1">
    <citation type="journal article" date="2008" name="Nature">
        <title>Genome analysis of the platypus reveals unique signatures of evolution.</title>
        <authorList>
            <person name="Warren W.C."/>
            <person name="Hillier L.W."/>
            <person name="Marshall Graves J.A."/>
            <person name="Birney E."/>
            <person name="Ponting C.P."/>
            <person name="Grutzner F."/>
            <person name="Belov K."/>
            <person name="Miller W."/>
            <person name="Clarke L."/>
            <person name="Chinwalla A.T."/>
            <person name="Yang S.P."/>
            <person name="Heger A."/>
            <person name="Locke D.P."/>
            <person name="Miethke P."/>
            <person name="Waters P.D."/>
            <person name="Veyrunes F."/>
            <person name="Fulton L."/>
            <person name="Fulton B."/>
            <person name="Graves T."/>
            <person name="Wallis J."/>
            <person name="Puente X.S."/>
            <person name="Lopez-Otin C."/>
            <person name="Ordonez G.R."/>
            <person name="Eichler E.E."/>
            <person name="Chen L."/>
            <person name="Cheng Z."/>
            <person name="Deakin J.E."/>
            <person name="Alsop A."/>
            <person name="Thompson K."/>
            <person name="Kirby P."/>
            <person name="Papenfuss A.T."/>
            <person name="Wakefield M.J."/>
            <person name="Olender T."/>
            <person name="Lancet D."/>
            <person name="Huttley G.A."/>
            <person name="Smit A.F."/>
            <person name="Pask A."/>
            <person name="Temple-Smith P."/>
            <person name="Batzer M.A."/>
            <person name="Walker J.A."/>
            <person name="Konkel M.K."/>
            <person name="Harris R.S."/>
            <person name="Whittington C.M."/>
            <person name="Wong E.S."/>
            <person name="Gemmell N.J."/>
            <person name="Buschiazzo E."/>
            <person name="Vargas Jentzsch I.M."/>
            <person name="Merkel A."/>
            <person name="Schmitz J."/>
            <person name="Zemann A."/>
            <person name="Churakov G."/>
            <person name="Kriegs J.O."/>
            <person name="Brosius J."/>
            <person name="Murchison E.P."/>
            <person name="Sachidanandam R."/>
            <person name="Smith C."/>
            <person name="Hannon G.J."/>
            <person name="Tsend-Ayush E."/>
            <person name="McMillan D."/>
            <person name="Attenborough R."/>
            <person name="Rens W."/>
            <person name="Ferguson-Smith M."/>
            <person name="Lefevre C.M."/>
            <person name="Sharp J.A."/>
            <person name="Nicholas K.R."/>
            <person name="Ray D.A."/>
            <person name="Kube M."/>
            <person name="Reinhardt R."/>
            <person name="Pringle T.H."/>
            <person name="Taylor J."/>
            <person name="Jones R.C."/>
            <person name="Nixon B."/>
            <person name="Dacheux J.L."/>
            <person name="Niwa H."/>
            <person name="Sekita Y."/>
            <person name="Huang X."/>
            <person name="Stark A."/>
            <person name="Kheradpour P."/>
            <person name="Kellis M."/>
            <person name="Flicek P."/>
            <person name="Chen Y."/>
            <person name="Webber C."/>
            <person name="Hardison R."/>
            <person name="Nelson J."/>
            <person name="Hallsworth-Pepin K."/>
            <person name="Delehaunty K."/>
            <person name="Markovic C."/>
            <person name="Minx P."/>
            <person name="Feng Y."/>
            <person name="Kremitzki C."/>
            <person name="Mitreva M."/>
            <person name="Glasscock J."/>
            <person name="Wylie T."/>
            <person name="Wohldmann P."/>
            <person name="Thiru P."/>
            <person name="Nhan M.N."/>
            <person name="Pohl C.S."/>
            <person name="Smith S.M."/>
            <person name="Hou S."/>
            <person name="Nefedov M."/>
            <person name="de Jong P.J."/>
            <person name="Renfree M.B."/>
            <person name="Mardis E.R."/>
            <person name="Wilson R.K."/>
        </authorList>
    </citation>
    <scope>NUCLEOTIDE SEQUENCE [LARGE SCALE GENOMIC DNA]</scope>
    <source>
        <strain evidence="15 16">Glennie</strain>
    </source>
</reference>
<organism evidence="15 16">
    <name type="scientific">Ornithorhynchus anatinus</name>
    <name type="common">Duckbill platypus</name>
    <dbReference type="NCBI Taxonomy" id="9258"/>
    <lineage>
        <taxon>Eukaryota</taxon>
        <taxon>Metazoa</taxon>
        <taxon>Chordata</taxon>
        <taxon>Craniata</taxon>
        <taxon>Vertebrata</taxon>
        <taxon>Euteleostomi</taxon>
        <taxon>Mammalia</taxon>
        <taxon>Monotremata</taxon>
        <taxon>Ornithorhynchidae</taxon>
        <taxon>Ornithorhynchus</taxon>
    </lineage>
</organism>
<gene>
    <name evidence="15" type="primary">NDUFB3</name>
</gene>
<evidence type="ECO:0000256" key="11">
    <source>
        <dbReference type="ARBA" id="ARBA00023128"/>
    </source>
</evidence>
<dbReference type="GO" id="GO:0005743">
    <property type="term" value="C:mitochondrial inner membrane"/>
    <property type="evidence" value="ECO:0007669"/>
    <property type="project" value="UniProtKB-SubCell"/>
</dbReference>
<dbReference type="RefSeq" id="XP_028925634.1">
    <property type="nucleotide sequence ID" value="XM_029069801.2"/>
</dbReference>
<dbReference type="OMA" id="YMGGFAH"/>
<protein>
    <recommendedName>
        <fullName evidence="4">NADH dehydrogenase [ubiquinone] 1 beta subcomplex subunit 3</fullName>
    </recommendedName>
    <alternativeName>
        <fullName evidence="13">Complex I-B12</fullName>
    </alternativeName>
    <alternativeName>
        <fullName evidence="14">NADH-ubiquinone oxidoreductase B12 subunit</fullName>
    </alternativeName>
</protein>
<reference evidence="15" key="3">
    <citation type="submission" date="2025-09" db="UniProtKB">
        <authorList>
            <consortium name="Ensembl"/>
        </authorList>
    </citation>
    <scope>IDENTIFICATION</scope>
    <source>
        <strain evidence="15">Glennie</strain>
    </source>
</reference>
<keyword evidence="16" id="KW-1185">Reference proteome</keyword>
<evidence type="ECO:0000256" key="2">
    <source>
        <dbReference type="ARBA" id="ARBA00004298"/>
    </source>
</evidence>
<evidence type="ECO:0000313" key="16">
    <source>
        <dbReference type="Proteomes" id="UP000002279"/>
    </source>
</evidence>
<dbReference type="OrthoDB" id="521512at2759"/>